<protein>
    <recommendedName>
        <fullName evidence="1">Glycosyltransferase 2-like domain-containing protein</fullName>
    </recommendedName>
</protein>
<dbReference type="EMBL" id="BAABCN010000003">
    <property type="protein sequence ID" value="GAA3874138.1"/>
    <property type="molecule type" value="Genomic_DNA"/>
</dbReference>
<sequence length="333" mass="36800">MLISVALCTHNGAGFIEEQLRSILNQSVLPGEIVVSDDASHDDTLQIVTTVFEAWRAQNPVVALKLRILRNITPLGVTANFEQALTACRGDLIALCDQDDVWRSDRLEIMATEFEQRPELLLLNSDARLVDETGNPTGQALLATLGVSKVEQDWVHSGNGIDALLRRNIVTGATTVLRRSLIERATPFPPTWVHDEWLAIVAAATGEIDLIEAALVDYRQHGGNQIGASSLDFAGKFGRLRAERTERNQRLLARVEALRERVGSFVPPASAKTLARIDAKLNHERMRSQLPVSRLRRIVPVMKAWRSGDYSSFGLGMQDVVRDLMQPGEKSLG</sequence>
<evidence type="ECO:0000259" key="1">
    <source>
        <dbReference type="Pfam" id="PF00535"/>
    </source>
</evidence>
<dbReference type="Pfam" id="PF00535">
    <property type="entry name" value="Glycos_transf_2"/>
    <property type="match status" value="1"/>
</dbReference>
<dbReference type="CDD" id="cd04196">
    <property type="entry name" value="GT_2_like_d"/>
    <property type="match status" value="1"/>
</dbReference>
<accession>A0ABP7KFL1</accession>
<dbReference type="PANTHER" id="PTHR22916">
    <property type="entry name" value="GLYCOSYLTRANSFERASE"/>
    <property type="match status" value="1"/>
</dbReference>
<keyword evidence="3" id="KW-1185">Reference proteome</keyword>
<evidence type="ECO:0000313" key="3">
    <source>
        <dbReference type="Proteomes" id="UP001501803"/>
    </source>
</evidence>
<gene>
    <name evidence="2" type="ORF">GCM10022381_16220</name>
</gene>
<dbReference type="InterPro" id="IPR029044">
    <property type="entry name" value="Nucleotide-diphossugar_trans"/>
</dbReference>
<feature type="domain" description="Glycosyltransferase 2-like" evidence="1">
    <location>
        <begin position="4"/>
        <end position="167"/>
    </location>
</feature>
<dbReference type="PANTHER" id="PTHR22916:SF3">
    <property type="entry name" value="UDP-GLCNAC:BETAGAL BETA-1,3-N-ACETYLGLUCOSAMINYLTRANSFERASE-LIKE PROTEIN 1"/>
    <property type="match status" value="1"/>
</dbReference>
<dbReference type="InterPro" id="IPR001173">
    <property type="entry name" value="Glyco_trans_2-like"/>
</dbReference>
<comment type="caution">
    <text evidence="2">The sequence shown here is derived from an EMBL/GenBank/DDBJ whole genome shotgun (WGS) entry which is preliminary data.</text>
</comment>
<dbReference type="Proteomes" id="UP001501803">
    <property type="component" value="Unassembled WGS sequence"/>
</dbReference>
<evidence type="ECO:0000313" key="2">
    <source>
        <dbReference type="EMBL" id="GAA3874138.1"/>
    </source>
</evidence>
<name>A0ABP7KFL1_9MICO</name>
<proteinExistence type="predicted"/>
<reference evidence="3" key="1">
    <citation type="journal article" date="2019" name="Int. J. Syst. Evol. Microbiol.">
        <title>The Global Catalogue of Microorganisms (GCM) 10K type strain sequencing project: providing services to taxonomists for standard genome sequencing and annotation.</title>
        <authorList>
            <consortium name="The Broad Institute Genomics Platform"/>
            <consortium name="The Broad Institute Genome Sequencing Center for Infectious Disease"/>
            <person name="Wu L."/>
            <person name="Ma J."/>
        </authorList>
    </citation>
    <scope>NUCLEOTIDE SEQUENCE [LARGE SCALE GENOMIC DNA]</scope>
    <source>
        <strain evidence="3">JCM 17021</strain>
    </source>
</reference>
<dbReference type="SUPFAM" id="SSF53448">
    <property type="entry name" value="Nucleotide-diphospho-sugar transferases"/>
    <property type="match status" value="1"/>
</dbReference>
<dbReference type="RefSeq" id="WP_345064639.1">
    <property type="nucleotide sequence ID" value="NZ_BAABCN010000003.1"/>
</dbReference>
<organism evidence="2 3">
    <name type="scientific">Leifsonia kafniensis</name>
    <dbReference type="NCBI Taxonomy" id="475957"/>
    <lineage>
        <taxon>Bacteria</taxon>
        <taxon>Bacillati</taxon>
        <taxon>Actinomycetota</taxon>
        <taxon>Actinomycetes</taxon>
        <taxon>Micrococcales</taxon>
        <taxon>Microbacteriaceae</taxon>
        <taxon>Leifsonia</taxon>
    </lineage>
</organism>
<dbReference type="Gene3D" id="3.90.550.10">
    <property type="entry name" value="Spore Coat Polysaccharide Biosynthesis Protein SpsA, Chain A"/>
    <property type="match status" value="1"/>
</dbReference>